<evidence type="ECO:0000313" key="1">
    <source>
        <dbReference type="EMBL" id="AWL95377.1"/>
    </source>
</evidence>
<dbReference type="AlphaFoldDB" id="A0A2U8PDD6"/>
<name>A0A2U8PDD6_9BRAD</name>
<dbReference type="Proteomes" id="UP000215703">
    <property type="component" value="Chromosome"/>
</dbReference>
<accession>A0A2U8PDD6</accession>
<dbReference type="EMBL" id="CP029425">
    <property type="protein sequence ID" value="AWL95377.1"/>
    <property type="molecule type" value="Genomic_DNA"/>
</dbReference>
<protein>
    <submittedName>
        <fullName evidence="1">Uncharacterized protein</fullName>
    </submittedName>
</protein>
<proteinExistence type="predicted"/>
<sequence length="72" mass="7918">MTTTTRFLLEAAMSGHIKIICDARRAGQSQTADLHDQSGHHRYYGSSAENGGERIVESRRGKRPRALGVCGF</sequence>
<dbReference type="KEGG" id="bot:CIT37_26940"/>
<organism evidence="1 2">
    <name type="scientific">Bradyrhizobium ottawaense</name>
    <dbReference type="NCBI Taxonomy" id="931866"/>
    <lineage>
        <taxon>Bacteria</taxon>
        <taxon>Pseudomonadati</taxon>
        <taxon>Pseudomonadota</taxon>
        <taxon>Alphaproteobacteria</taxon>
        <taxon>Hyphomicrobiales</taxon>
        <taxon>Nitrobacteraceae</taxon>
        <taxon>Bradyrhizobium</taxon>
    </lineage>
</organism>
<reference evidence="1 2" key="2">
    <citation type="journal article" date="2017" name="Syst. Appl. Microbiol.">
        <title>Soybeans inoculated with root zone soils of Canadian native legumes harbour diverse and novel Bradyrhizobium spp. that possess agricultural potential.</title>
        <authorList>
            <person name="Bromfield E.S.P."/>
            <person name="Cloutier S."/>
            <person name="Tambong J.T."/>
            <person name="Tran Thi T.V."/>
        </authorList>
    </citation>
    <scope>NUCLEOTIDE SEQUENCE [LARGE SCALE GENOMIC DNA]</scope>
    <source>
        <strain evidence="1 2">OO99</strain>
    </source>
</reference>
<reference evidence="1 2" key="1">
    <citation type="journal article" date="2014" name="Int. J. Syst. Evol. Microbiol.">
        <title>Bradyrhizobium ottawaense sp. nov., a symbiotic nitrogen fixing bacterium from root nodules of soybeans in Canada.</title>
        <authorList>
            <person name="Yu X."/>
            <person name="Cloutier S."/>
            <person name="Tambong J.T."/>
            <person name="Bromfield E.S."/>
        </authorList>
    </citation>
    <scope>NUCLEOTIDE SEQUENCE [LARGE SCALE GENOMIC DNA]</scope>
    <source>
        <strain evidence="1 2">OO99</strain>
    </source>
</reference>
<evidence type="ECO:0000313" key="2">
    <source>
        <dbReference type="Proteomes" id="UP000215703"/>
    </source>
</evidence>
<dbReference type="OrthoDB" id="8243706at2"/>
<gene>
    <name evidence="1" type="ORF">CIT37_26940</name>
</gene>